<feature type="domain" description="Sushi" evidence="2">
    <location>
        <begin position="108"/>
        <end position="137"/>
    </location>
</feature>
<reference evidence="3" key="1">
    <citation type="journal article" date="2020" name="G3 (Bethesda)">
        <title>High-Quality Assemblies for Three Invasive Social Wasps from the &lt;i&gt;Vespula&lt;/i&gt; Genus.</title>
        <authorList>
            <person name="Harrop T.W.R."/>
            <person name="Guhlin J."/>
            <person name="McLaughlin G.M."/>
            <person name="Permina E."/>
            <person name="Stockwell P."/>
            <person name="Gilligan J."/>
            <person name="Le Lec M.F."/>
            <person name="Gruber M.A.M."/>
            <person name="Quinn O."/>
            <person name="Lovegrove M."/>
            <person name="Duncan E.J."/>
            <person name="Remnant E.J."/>
            <person name="Van Eeckhoven J."/>
            <person name="Graham B."/>
            <person name="Knapp R.A."/>
            <person name="Langford K.W."/>
            <person name="Kronenberg Z."/>
            <person name="Press M.O."/>
            <person name="Eacker S.M."/>
            <person name="Wilson-Rankin E.E."/>
            <person name="Purcell J."/>
            <person name="Lester P.J."/>
            <person name="Dearden P.K."/>
        </authorList>
    </citation>
    <scope>NUCLEOTIDE SEQUENCE</scope>
    <source>
        <strain evidence="3">Volc-1</strain>
    </source>
</reference>
<protein>
    <recommendedName>
        <fullName evidence="2">Sushi domain-containing protein</fullName>
    </recommendedName>
</protein>
<keyword evidence="1" id="KW-1015">Disulfide bond</keyword>
<dbReference type="InterPro" id="IPR000436">
    <property type="entry name" value="Sushi_SCR_CCP_dom"/>
</dbReference>
<keyword evidence="4" id="KW-1185">Reference proteome</keyword>
<organism evidence="3 4">
    <name type="scientific">Vespula pensylvanica</name>
    <name type="common">Western yellow jacket</name>
    <name type="synonym">Wasp</name>
    <dbReference type="NCBI Taxonomy" id="30213"/>
    <lineage>
        <taxon>Eukaryota</taxon>
        <taxon>Metazoa</taxon>
        <taxon>Ecdysozoa</taxon>
        <taxon>Arthropoda</taxon>
        <taxon>Hexapoda</taxon>
        <taxon>Insecta</taxon>
        <taxon>Pterygota</taxon>
        <taxon>Neoptera</taxon>
        <taxon>Endopterygota</taxon>
        <taxon>Hymenoptera</taxon>
        <taxon>Apocrita</taxon>
        <taxon>Aculeata</taxon>
        <taxon>Vespoidea</taxon>
        <taxon>Vespidae</taxon>
        <taxon>Vespinae</taxon>
        <taxon>Vespula</taxon>
    </lineage>
</organism>
<dbReference type="InterPro" id="IPR035976">
    <property type="entry name" value="Sushi/SCR/CCP_sf"/>
</dbReference>
<evidence type="ECO:0000256" key="1">
    <source>
        <dbReference type="ARBA" id="ARBA00023157"/>
    </source>
</evidence>
<dbReference type="SUPFAM" id="SSF57535">
    <property type="entry name" value="Complement control module/SCR domain"/>
    <property type="match status" value="1"/>
</dbReference>
<evidence type="ECO:0000259" key="2">
    <source>
        <dbReference type="Pfam" id="PF00084"/>
    </source>
</evidence>
<comment type="caution">
    <text evidence="3">The sequence shown here is derived from an EMBL/GenBank/DDBJ whole genome shotgun (WGS) entry which is preliminary data.</text>
</comment>
<dbReference type="CDD" id="cd00033">
    <property type="entry name" value="CCP"/>
    <property type="match status" value="1"/>
</dbReference>
<dbReference type="AlphaFoldDB" id="A0A834UDD2"/>
<name>A0A834UDD2_VESPE</name>
<proteinExistence type="predicted"/>
<dbReference type="EMBL" id="JACSDY010000003">
    <property type="protein sequence ID" value="KAF7432199.1"/>
    <property type="molecule type" value="Genomic_DNA"/>
</dbReference>
<gene>
    <name evidence="3" type="ORF">H0235_005123</name>
</gene>
<evidence type="ECO:0000313" key="3">
    <source>
        <dbReference type="EMBL" id="KAF7432199.1"/>
    </source>
</evidence>
<dbReference type="Pfam" id="PF00084">
    <property type="entry name" value="Sushi"/>
    <property type="match status" value="1"/>
</dbReference>
<dbReference type="Proteomes" id="UP000600918">
    <property type="component" value="Unassembled WGS sequence"/>
</dbReference>
<sequence>MARLDLHGLWIMNVPRWTKMLGLEVKRDIVESFKSIDFFVITNLCPLPASVDHDGGSGGGGGGGDGGGSSGGTGFGGGDVLGNCPLVQPPQWGAVRERVLEDGTLQTVYSCEVGRRLKGHKVATCTANGWDHPVPKCVLLALLVTSTIATTADYDDDIVGVLVNILVAG</sequence>
<accession>A0A834UDD2</accession>
<evidence type="ECO:0000313" key="4">
    <source>
        <dbReference type="Proteomes" id="UP000600918"/>
    </source>
</evidence>
<dbReference type="Gene3D" id="2.10.70.10">
    <property type="entry name" value="Complement Module, domain 1"/>
    <property type="match status" value="1"/>
</dbReference>